<dbReference type="SUPFAM" id="SSF141072">
    <property type="entry name" value="CalX-like"/>
    <property type="match status" value="1"/>
</dbReference>
<dbReference type="PANTHER" id="PTHR45982">
    <property type="entry name" value="REGULATOR OF CHROMOSOME CONDENSATION"/>
    <property type="match status" value="1"/>
</dbReference>
<dbReference type="GO" id="GO:0005085">
    <property type="term" value="F:guanyl-nucleotide exchange factor activity"/>
    <property type="evidence" value="ECO:0007669"/>
    <property type="project" value="TreeGrafter"/>
</dbReference>
<dbReference type="PANTHER" id="PTHR45982:SF1">
    <property type="entry name" value="REGULATOR OF CHROMOSOME CONDENSATION"/>
    <property type="match status" value="1"/>
</dbReference>
<dbReference type="Pfam" id="PF13540">
    <property type="entry name" value="RCC1_2"/>
    <property type="match status" value="6"/>
</dbReference>
<accession>A0A6J7L3Z8</accession>
<dbReference type="Gene3D" id="2.60.40.2030">
    <property type="match status" value="1"/>
</dbReference>
<dbReference type="PROSITE" id="PS50012">
    <property type="entry name" value="RCC1_3"/>
    <property type="match status" value="5"/>
</dbReference>
<dbReference type="InterPro" id="IPR051553">
    <property type="entry name" value="Ran_GTPase-activating"/>
</dbReference>
<dbReference type="PROSITE" id="PS00626">
    <property type="entry name" value="RCC1_2"/>
    <property type="match status" value="5"/>
</dbReference>
<dbReference type="EMBL" id="CAFBNL010000129">
    <property type="protein sequence ID" value="CAB4962751.1"/>
    <property type="molecule type" value="Genomic_DNA"/>
</dbReference>
<gene>
    <name evidence="1" type="ORF">UFOPK3789_01391</name>
</gene>
<dbReference type="InterPro" id="IPR000408">
    <property type="entry name" value="Reg_chr_condens"/>
</dbReference>
<organism evidence="1">
    <name type="scientific">freshwater metagenome</name>
    <dbReference type="NCBI Taxonomy" id="449393"/>
    <lineage>
        <taxon>unclassified sequences</taxon>
        <taxon>metagenomes</taxon>
        <taxon>ecological metagenomes</taxon>
    </lineage>
</organism>
<dbReference type="PROSITE" id="PS51257">
    <property type="entry name" value="PROKAR_LIPOPROTEIN"/>
    <property type="match status" value="1"/>
</dbReference>
<sequence length="470" mass="48596">MATNRILGKRLTLQLRRGLLVLAAGVIACTAVVGLRSSEQPAGATSLAKLASWGDDRFGQVTNMPSGSDFTQVSAGGYHSVALKTDGSIASWGNDGYSEVTDTPSGTDFTQVSAGYFHSVALKADGSVVSWGDDTYGEVTNTPTGTDFTQVSAGGSHSVALRADGSLVSWGDDPNGEVTYTPAGSDFTQVSAGWNHSVALKSDGSLVAWGEDYFFWGVVSNTPAGTGFTQVSAGGNYSMALRADGTLASWGANVGGVLTSMPAGNGFTQVSAGYDHSVALRSDGTLVEWGSSEYGTVTNAPSGNAFIAVSAGFYHSAALQGLTPAVVVRIGDVSVNEGSGPSGTTVSLLYGTDAPVSEPLCLWYTTENDGATGADKFTAFDGTQDYLKLGVVKPKFSLLGASKTAGKISTKVNYDAVVESDEQFMVIITKVTARVQGKCVSSSQADPRFRVERGNGFVTILDDDTSLPLL</sequence>
<dbReference type="InterPro" id="IPR038081">
    <property type="entry name" value="CalX-like_sf"/>
</dbReference>
<proteinExistence type="predicted"/>
<dbReference type="Gene3D" id="2.130.10.30">
    <property type="entry name" value="Regulator of chromosome condensation 1/beta-lactamase-inhibitor protein II"/>
    <property type="match status" value="2"/>
</dbReference>
<dbReference type="SUPFAM" id="SSF50985">
    <property type="entry name" value="RCC1/BLIP-II"/>
    <property type="match status" value="1"/>
</dbReference>
<dbReference type="AlphaFoldDB" id="A0A6J7L3Z8"/>
<evidence type="ECO:0000313" key="1">
    <source>
        <dbReference type="EMBL" id="CAB4962751.1"/>
    </source>
</evidence>
<dbReference type="InterPro" id="IPR009091">
    <property type="entry name" value="RCC1/BLIP-II"/>
</dbReference>
<name>A0A6J7L3Z8_9ZZZZ</name>
<dbReference type="GO" id="GO:0005737">
    <property type="term" value="C:cytoplasm"/>
    <property type="evidence" value="ECO:0007669"/>
    <property type="project" value="TreeGrafter"/>
</dbReference>
<protein>
    <submittedName>
        <fullName evidence="1">Unannotated protein</fullName>
    </submittedName>
</protein>
<reference evidence="1" key="1">
    <citation type="submission" date="2020-05" db="EMBL/GenBank/DDBJ databases">
        <authorList>
            <person name="Chiriac C."/>
            <person name="Salcher M."/>
            <person name="Ghai R."/>
            <person name="Kavagutti S V."/>
        </authorList>
    </citation>
    <scope>NUCLEOTIDE SEQUENCE</scope>
</reference>